<proteinExistence type="predicted"/>
<evidence type="ECO:0000313" key="2">
    <source>
        <dbReference type="Proteomes" id="UP000048908"/>
    </source>
</evidence>
<dbReference type="EMBL" id="CXPG01000022">
    <property type="protein sequence ID" value="CTQ34449.1"/>
    <property type="molecule type" value="Genomic_DNA"/>
</dbReference>
<dbReference type="OrthoDB" id="8420607at2"/>
<gene>
    <name evidence="1" type="ORF">JAN5088_03245</name>
</gene>
<evidence type="ECO:0000313" key="1">
    <source>
        <dbReference type="EMBL" id="CTQ34449.1"/>
    </source>
</evidence>
<protein>
    <submittedName>
        <fullName evidence="1">Uncharacterized protein</fullName>
    </submittedName>
</protein>
<accession>A0A0M6XTF4</accession>
<reference evidence="1 2" key="1">
    <citation type="submission" date="2015-07" db="EMBL/GenBank/DDBJ databases">
        <authorList>
            <person name="Noorani M."/>
        </authorList>
    </citation>
    <scope>NUCLEOTIDE SEQUENCE [LARGE SCALE GENOMIC DNA]</scope>
    <source>
        <strain evidence="1 2">CECT 5088</strain>
    </source>
</reference>
<sequence length="115" mass="12580">MTIGELEKRAGVGPTIEDRAAFWKPFHRLPATEVIDAGARALRGAALLAELPHAGTLTTEQRIALARYAVLRGPDWKEALRGDWMAARSEPALHRLRNTHGPAWLAGLAMPEARP</sequence>
<name>A0A0M6XTF4_9RHOB</name>
<keyword evidence="2" id="KW-1185">Reference proteome</keyword>
<dbReference type="AlphaFoldDB" id="A0A0M6XTF4"/>
<dbReference type="Proteomes" id="UP000048908">
    <property type="component" value="Unassembled WGS sequence"/>
</dbReference>
<organism evidence="1 2">
    <name type="scientific">Jannaschia rubra</name>
    <dbReference type="NCBI Taxonomy" id="282197"/>
    <lineage>
        <taxon>Bacteria</taxon>
        <taxon>Pseudomonadati</taxon>
        <taxon>Pseudomonadota</taxon>
        <taxon>Alphaproteobacteria</taxon>
        <taxon>Rhodobacterales</taxon>
        <taxon>Roseobacteraceae</taxon>
        <taxon>Jannaschia</taxon>
    </lineage>
</organism>
<dbReference type="RefSeq" id="WP_055683833.1">
    <property type="nucleotide sequence ID" value="NZ_CXPG01000022.1"/>
</dbReference>